<feature type="region of interest" description="Disordered" evidence="6">
    <location>
        <begin position="391"/>
        <end position="439"/>
    </location>
</feature>
<dbReference type="SMART" id="SM00702">
    <property type="entry name" value="P4Hc"/>
    <property type="match status" value="1"/>
</dbReference>
<feature type="region of interest" description="Disordered" evidence="6">
    <location>
        <begin position="699"/>
        <end position="730"/>
    </location>
</feature>
<keyword evidence="3" id="KW-0223">Dioxygenase</keyword>
<feature type="domain" description="Fe2OG dioxygenase" evidence="8">
    <location>
        <begin position="121"/>
        <end position="235"/>
    </location>
</feature>
<gene>
    <name evidence="9" type="ORF">AK812_SmicGene25543</name>
</gene>
<evidence type="ECO:0000256" key="1">
    <source>
        <dbReference type="ARBA" id="ARBA00001961"/>
    </source>
</evidence>
<sequence length="1068" mass="117520">MTCEADAPVRRRLRQKSMAPAAYRRLSFSLKERHSSYVVVKSALSAAELCALDRVLRRKRPKAAKMKNEGAGESDDERKARYDDRDSNISWLKPQKECPLLYQKLKDLVRDVANKEWPLFQVDGAGEPICTYEDAQYTVYRQSQHFQAWHQDAFEKGNDPEDARQITVVLMLSDSSNYTGGSFQAKVPNAAKRKVTQCISMEAGDALIFPAKRLMHRVTVVKSGVRKTLVMWAWDKQSSRYHTDSWNRIELTMHRPRIRATTILWQPRRGMGPTLTQLAGWILQPSFVEPTILQWPQRRPCKTDVAGAIGMAEEDAPPAWDVDHVAKGDLSGSCLEELSPGRTASEKRLKSYGAVEWKVDTGQAVCAEALSPETPPKLAVVPPLGAFARPYHGSLRPETKRGGALRKMPNKSQELSDTSAQAPSTLPVHQAPQARQREARFPSEGMFRNFGIGIGDKPSGISMEAVANPPKPVERMYTPVNYRYRMAEDAEADSGIPGPMARPELRRESDRRRRGSRDEARKERPKMGNKMCCQCNDGAEENVTAVVARGYEVDPDETLDSKRTVVTIVFQKPDGSNKEINFTMRPWGIDFTKAVPVTVKRVRANSHAANLGVQTDWVALKIGERDMPEEYNTRNIWEGVSLLEVCGSYADNSEKCPEPAGKKMKLAKTTNTEEQLDAHPHMATPGVDEQGVMAAKVKSSFHPKPGPGRSLQSGSRPLEGPRPGAPPTPLMNTSLQAVRKQAQPAPFAQQEMALGFVQPQPVAQHLVPAPFAPQKRTAVVRHSGDFVKEPAVNLGRAYGVFGVLSLVAWTATAVVALSSHPKLRLPMRHNALTIAQALAQLPVGASVFLSLMRSASKEGWWAMNRMTYRRLNLALAFVSFWLAAAAWFAPSFAVGYRMYSTTFAALIATTHLSAGLFCLFVWLRAVTPSPPPLRGQYLPRLLRGVVGSFWALIPQTSETSSISANGSASHLDDPESMAGGDGRNEYAFASLLFLAFAALPMLVSFPMATVPSILGKRLSRAAAAWTFLAAVSAYVLKAATFYAPAGAKTLLSAGASTAEQPFDISDMA</sequence>
<dbReference type="GO" id="GO:0005506">
    <property type="term" value="F:iron ion binding"/>
    <property type="evidence" value="ECO:0007669"/>
    <property type="project" value="InterPro"/>
</dbReference>
<accession>A0A1Q9DBM3</accession>
<keyword evidence="7" id="KW-0812">Transmembrane</keyword>
<feature type="compositionally biased region" description="Basic and acidic residues" evidence="6">
    <location>
        <begin position="503"/>
        <end position="526"/>
    </location>
</feature>
<feature type="compositionally biased region" description="Basic and acidic residues" evidence="6">
    <location>
        <begin position="66"/>
        <end position="84"/>
    </location>
</feature>
<keyword evidence="5" id="KW-0408">Iron</keyword>
<comment type="caution">
    <text evidence="9">The sequence shown here is derived from an EMBL/GenBank/DDBJ whole genome shotgun (WGS) entry which is preliminary data.</text>
</comment>
<dbReference type="Gene3D" id="2.60.120.620">
    <property type="entry name" value="q2cbj1_9rhob like domain"/>
    <property type="match status" value="1"/>
</dbReference>
<dbReference type="GO" id="GO:0051213">
    <property type="term" value="F:dioxygenase activity"/>
    <property type="evidence" value="ECO:0007669"/>
    <property type="project" value="UniProtKB-KW"/>
</dbReference>
<keyword evidence="7" id="KW-0472">Membrane</keyword>
<evidence type="ECO:0000256" key="2">
    <source>
        <dbReference type="ARBA" id="ARBA00022723"/>
    </source>
</evidence>
<evidence type="ECO:0000313" key="10">
    <source>
        <dbReference type="Proteomes" id="UP000186817"/>
    </source>
</evidence>
<keyword evidence="4" id="KW-0560">Oxidoreductase</keyword>
<name>A0A1Q9DBM3_SYMMI</name>
<evidence type="ECO:0000256" key="3">
    <source>
        <dbReference type="ARBA" id="ARBA00022964"/>
    </source>
</evidence>
<dbReference type="InterPro" id="IPR006620">
    <property type="entry name" value="Pro_4_hyd_alph"/>
</dbReference>
<dbReference type="Proteomes" id="UP000186817">
    <property type="component" value="Unassembled WGS sequence"/>
</dbReference>
<dbReference type="OrthoDB" id="422782at2759"/>
<dbReference type="InterPro" id="IPR005123">
    <property type="entry name" value="Oxoglu/Fe-dep_dioxygenase_dom"/>
</dbReference>
<evidence type="ECO:0000313" key="9">
    <source>
        <dbReference type="EMBL" id="OLP92614.1"/>
    </source>
</evidence>
<protein>
    <recommendedName>
        <fullName evidence="8">Fe2OG dioxygenase domain-containing protein</fullName>
    </recommendedName>
</protein>
<evidence type="ECO:0000259" key="8">
    <source>
        <dbReference type="PROSITE" id="PS51471"/>
    </source>
</evidence>
<feature type="transmembrane region" description="Helical" evidence="7">
    <location>
        <begin position="903"/>
        <end position="923"/>
    </location>
</feature>
<feature type="region of interest" description="Disordered" evidence="6">
    <location>
        <begin position="491"/>
        <end position="528"/>
    </location>
</feature>
<feature type="transmembrane region" description="Helical" evidence="7">
    <location>
        <begin position="831"/>
        <end position="851"/>
    </location>
</feature>
<dbReference type="AlphaFoldDB" id="A0A1Q9DBM3"/>
<feature type="compositionally biased region" description="Polar residues" evidence="6">
    <location>
        <begin position="410"/>
        <end position="424"/>
    </location>
</feature>
<keyword evidence="10" id="KW-1185">Reference proteome</keyword>
<evidence type="ECO:0000256" key="5">
    <source>
        <dbReference type="ARBA" id="ARBA00023004"/>
    </source>
</evidence>
<proteinExistence type="predicted"/>
<organism evidence="9 10">
    <name type="scientific">Symbiodinium microadriaticum</name>
    <name type="common">Dinoflagellate</name>
    <name type="synonym">Zooxanthella microadriatica</name>
    <dbReference type="NCBI Taxonomy" id="2951"/>
    <lineage>
        <taxon>Eukaryota</taxon>
        <taxon>Sar</taxon>
        <taxon>Alveolata</taxon>
        <taxon>Dinophyceae</taxon>
        <taxon>Suessiales</taxon>
        <taxon>Symbiodiniaceae</taxon>
        <taxon>Symbiodinium</taxon>
    </lineage>
</organism>
<evidence type="ECO:0000256" key="7">
    <source>
        <dbReference type="SAM" id="Phobius"/>
    </source>
</evidence>
<keyword evidence="7" id="KW-1133">Transmembrane helix</keyword>
<feature type="transmembrane region" description="Helical" evidence="7">
    <location>
        <begin position="871"/>
        <end position="896"/>
    </location>
</feature>
<evidence type="ECO:0000256" key="6">
    <source>
        <dbReference type="SAM" id="MobiDB-lite"/>
    </source>
</evidence>
<feature type="transmembrane region" description="Helical" evidence="7">
    <location>
        <begin position="986"/>
        <end position="1010"/>
    </location>
</feature>
<feature type="region of interest" description="Disordered" evidence="6">
    <location>
        <begin position="61"/>
        <end position="84"/>
    </location>
</feature>
<dbReference type="PROSITE" id="PS51471">
    <property type="entry name" value="FE2OG_OXY"/>
    <property type="match status" value="1"/>
</dbReference>
<dbReference type="SUPFAM" id="SSF51197">
    <property type="entry name" value="Clavaminate synthase-like"/>
    <property type="match status" value="1"/>
</dbReference>
<dbReference type="EMBL" id="LSRX01000613">
    <property type="protein sequence ID" value="OLP92614.1"/>
    <property type="molecule type" value="Genomic_DNA"/>
</dbReference>
<dbReference type="Pfam" id="PF13640">
    <property type="entry name" value="2OG-FeII_Oxy_3"/>
    <property type="match status" value="1"/>
</dbReference>
<dbReference type="GO" id="GO:0031418">
    <property type="term" value="F:L-ascorbic acid binding"/>
    <property type="evidence" value="ECO:0007669"/>
    <property type="project" value="InterPro"/>
</dbReference>
<comment type="cofactor">
    <cofactor evidence="1">
        <name>L-ascorbate</name>
        <dbReference type="ChEBI" id="CHEBI:38290"/>
    </cofactor>
</comment>
<evidence type="ECO:0000256" key="4">
    <source>
        <dbReference type="ARBA" id="ARBA00023002"/>
    </source>
</evidence>
<feature type="transmembrane region" description="Helical" evidence="7">
    <location>
        <begin position="1022"/>
        <end position="1043"/>
    </location>
</feature>
<dbReference type="GO" id="GO:0016705">
    <property type="term" value="F:oxidoreductase activity, acting on paired donors, with incorporation or reduction of molecular oxygen"/>
    <property type="evidence" value="ECO:0007669"/>
    <property type="project" value="InterPro"/>
</dbReference>
<keyword evidence="2" id="KW-0479">Metal-binding</keyword>
<dbReference type="InterPro" id="IPR044862">
    <property type="entry name" value="Pro_4_hyd_alph_FE2OG_OXY"/>
</dbReference>
<feature type="transmembrane region" description="Helical" evidence="7">
    <location>
        <begin position="797"/>
        <end position="819"/>
    </location>
</feature>
<reference evidence="9 10" key="1">
    <citation type="submission" date="2016-02" db="EMBL/GenBank/DDBJ databases">
        <title>Genome analysis of coral dinoflagellate symbionts highlights evolutionary adaptations to a symbiotic lifestyle.</title>
        <authorList>
            <person name="Aranda M."/>
            <person name="Li Y."/>
            <person name="Liew Y.J."/>
            <person name="Baumgarten S."/>
            <person name="Simakov O."/>
            <person name="Wilson M."/>
            <person name="Piel J."/>
            <person name="Ashoor H."/>
            <person name="Bougouffa S."/>
            <person name="Bajic V.B."/>
            <person name="Ryu T."/>
            <person name="Ravasi T."/>
            <person name="Bayer T."/>
            <person name="Micklem G."/>
            <person name="Kim H."/>
            <person name="Bhak J."/>
            <person name="Lajeunesse T.C."/>
            <person name="Voolstra C.R."/>
        </authorList>
    </citation>
    <scope>NUCLEOTIDE SEQUENCE [LARGE SCALE GENOMIC DNA]</scope>
    <source>
        <strain evidence="9 10">CCMP2467</strain>
    </source>
</reference>